<evidence type="ECO:0000256" key="1">
    <source>
        <dbReference type="ARBA" id="ARBA00004141"/>
    </source>
</evidence>
<comment type="subcellular location">
    <subcellularLocation>
        <location evidence="1">Membrane</location>
        <topology evidence="1">Multi-pass membrane protein</topology>
    </subcellularLocation>
</comment>
<dbReference type="AlphaFoldDB" id="W9Y2U3"/>
<feature type="transmembrane region" description="Helical" evidence="5">
    <location>
        <begin position="307"/>
        <end position="331"/>
    </location>
</feature>
<dbReference type="PANTHER" id="PTHR23502">
    <property type="entry name" value="MAJOR FACILITATOR SUPERFAMILY"/>
    <property type="match status" value="1"/>
</dbReference>
<dbReference type="Gene3D" id="1.20.1250.20">
    <property type="entry name" value="MFS general substrate transporter like domains"/>
    <property type="match status" value="1"/>
</dbReference>
<feature type="transmembrane region" description="Helical" evidence="5">
    <location>
        <begin position="416"/>
        <end position="438"/>
    </location>
</feature>
<proteinExistence type="predicted"/>
<feature type="transmembrane region" description="Helical" evidence="5">
    <location>
        <begin position="379"/>
        <end position="404"/>
    </location>
</feature>
<dbReference type="eggNOG" id="KOG0255">
    <property type="taxonomic scope" value="Eukaryota"/>
</dbReference>
<organism evidence="7 8">
    <name type="scientific">Capronia epimyces CBS 606.96</name>
    <dbReference type="NCBI Taxonomy" id="1182542"/>
    <lineage>
        <taxon>Eukaryota</taxon>
        <taxon>Fungi</taxon>
        <taxon>Dikarya</taxon>
        <taxon>Ascomycota</taxon>
        <taxon>Pezizomycotina</taxon>
        <taxon>Eurotiomycetes</taxon>
        <taxon>Chaetothyriomycetidae</taxon>
        <taxon>Chaetothyriales</taxon>
        <taxon>Herpotrichiellaceae</taxon>
        <taxon>Capronia</taxon>
    </lineage>
</organism>
<dbReference type="InterPro" id="IPR036259">
    <property type="entry name" value="MFS_trans_sf"/>
</dbReference>
<evidence type="ECO:0000256" key="4">
    <source>
        <dbReference type="ARBA" id="ARBA00023136"/>
    </source>
</evidence>
<reference evidence="7 8" key="1">
    <citation type="submission" date="2013-03" db="EMBL/GenBank/DDBJ databases">
        <title>The Genome Sequence of Capronia epimyces CBS 606.96.</title>
        <authorList>
            <consortium name="The Broad Institute Genomics Platform"/>
            <person name="Cuomo C."/>
            <person name="de Hoog S."/>
            <person name="Gorbushina A."/>
            <person name="Walker B."/>
            <person name="Young S.K."/>
            <person name="Zeng Q."/>
            <person name="Gargeya S."/>
            <person name="Fitzgerald M."/>
            <person name="Haas B."/>
            <person name="Abouelleil A."/>
            <person name="Allen A.W."/>
            <person name="Alvarado L."/>
            <person name="Arachchi H.M."/>
            <person name="Berlin A.M."/>
            <person name="Chapman S.B."/>
            <person name="Gainer-Dewar J."/>
            <person name="Goldberg J."/>
            <person name="Griggs A."/>
            <person name="Gujja S."/>
            <person name="Hansen M."/>
            <person name="Howarth C."/>
            <person name="Imamovic A."/>
            <person name="Ireland A."/>
            <person name="Larimer J."/>
            <person name="McCowan C."/>
            <person name="Murphy C."/>
            <person name="Pearson M."/>
            <person name="Poon T.W."/>
            <person name="Priest M."/>
            <person name="Roberts A."/>
            <person name="Saif S."/>
            <person name="Shea T."/>
            <person name="Sisk P."/>
            <person name="Sykes S."/>
            <person name="Wortman J."/>
            <person name="Nusbaum C."/>
            <person name="Birren B."/>
        </authorList>
    </citation>
    <scope>NUCLEOTIDE SEQUENCE [LARGE SCALE GENOMIC DNA]</scope>
    <source>
        <strain evidence="7 8">CBS 606.96</strain>
    </source>
</reference>
<sequence length="493" mass="54729">MYVTVIGECRFSSADEHHRLAINPVVWQDYNTLYGISFAQLNYTYAAQCIGMAFGCVFFIPFALKYGRKPVYIASTFVVFLTAVWQACLRDLPNMIAANLVSGLFGAVGDTLVQMTVADIFFLHQRGTMNAIYVFVINIGSLLAPVAAGYSAHSQGWPWIFWWCAVLLGINLLLFVFCYEETKYMVIDGIEPRGSPPRREGTDDNMLSSKSPEEFTTAVPLQQTQTQAGRPDRSLKTYWQRITHVSVTPGGFKTFVRHAYQPFFILATFPATAYTALQYGSLLSWYSVIAVTQTEYFSVAPYNFSTVGIGLLSLPPFIGCLVGAFYSGPLSDWSIQWLARRNNNIYEPEMRLYIAILPILLGPAGLFLYGYSLAKGAPWIVPCLGYGIYGFAQASMFGLSLTYLVDCYEEIVGDALVGVAFIRNGLAAGITFATSPWVTNLGLWNSFTSVGCLCLGFGLLTVPMVIWGKRLRELTSRRYAIYADLQSNPRGQS</sequence>
<dbReference type="SUPFAM" id="SSF103473">
    <property type="entry name" value="MFS general substrate transporter"/>
    <property type="match status" value="1"/>
</dbReference>
<evidence type="ECO:0000256" key="5">
    <source>
        <dbReference type="SAM" id="Phobius"/>
    </source>
</evidence>
<gene>
    <name evidence="7" type="ORF">A1O3_04607</name>
</gene>
<feature type="domain" description="Major facilitator superfamily (MFS) profile" evidence="6">
    <location>
        <begin position="1"/>
        <end position="469"/>
    </location>
</feature>
<dbReference type="RefSeq" id="XP_007732925.1">
    <property type="nucleotide sequence ID" value="XM_007734735.1"/>
</dbReference>
<feature type="transmembrane region" description="Helical" evidence="5">
    <location>
        <begin position="130"/>
        <end position="148"/>
    </location>
</feature>
<evidence type="ECO:0000256" key="2">
    <source>
        <dbReference type="ARBA" id="ARBA00022692"/>
    </source>
</evidence>
<dbReference type="STRING" id="1182542.W9Y2U3"/>
<feature type="transmembrane region" description="Helical" evidence="5">
    <location>
        <begin position="352"/>
        <end position="373"/>
    </location>
</feature>
<dbReference type="Proteomes" id="UP000019478">
    <property type="component" value="Unassembled WGS sequence"/>
</dbReference>
<dbReference type="GO" id="GO:0022857">
    <property type="term" value="F:transmembrane transporter activity"/>
    <property type="evidence" value="ECO:0007669"/>
    <property type="project" value="InterPro"/>
</dbReference>
<dbReference type="PROSITE" id="PS50850">
    <property type="entry name" value="MFS"/>
    <property type="match status" value="1"/>
</dbReference>
<name>W9Y2U3_9EURO</name>
<protein>
    <recommendedName>
        <fullName evidence="6">Major facilitator superfamily (MFS) profile domain-containing protein</fullName>
    </recommendedName>
</protein>
<dbReference type="HOGENOM" id="CLU_008455_13_3_1"/>
<keyword evidence="3 5" id="KW-1133">Transmembrane helix</keyword>
<accession>W9Y2U3</accession>
<dbReference type="PANTHER" id="PTHR23502:SF50">
    <property type="entry name" value="TRANSPORTER, PUTATIVE (AFU_ORTHOLOGUE AFUA_5G00430)-RELATED"/>
    <property type="match status" value="1"/>
</dbReference>
<evidence type="ECO:0000313" key="8">
    <source>
        <dbReference type="Proteomes" id="UP000019478"/>
    </source>
</evidence>
<dbReference type="OrthoDB" id="5215911at2759"/>
<evidence type="ECO:0000256" key="3">
    <source>
        <dbReference type="ARBA" id="ARBA00022989"/>
    </source>
</evidence>
<keyword evidence="4 5" id="KW-0472">Membrane</keyword>
<feature type="transmembrane region" description="Helical" evidence="5">
    <location>
        <begin position="71"/>
        <end position="88"/>
    </location>
</feature>
<dbReference type="Pfam" id="PF07690">
    <property type="entry name" value="MFS_1"/>
    <property type="match status" value="1"/>
</dbReference>
<dbReference type="GO" id="GO:0005886">
    <property type="term" value="C:plasma membrane"/>
    <property type="evidence" value="ECO:0007669"/>
    <property type="project" value="TreeGrafter"/>
</dbReference>
<feature type="transmembrane region" description="Helical" evidence="5">
    <location>
        <begin position="100"/>
        <end position="123"/>
    </location>
</feature>
<comment type="caution">
    <text evidence="7">The sequence shown here is derived from an EMBL/GenBank/DDBJ whole genome shotgun (WGS) entry which is preliminary data.</text>
</comment>
<dbReference type="InterPro" id="IPR020846">
    <property type="entry name" value="MFS_dom"/>
</dbReference>
<dbReference type="EMBL" id="AMGY01000004">
    <property type="protein sequence ID" value="EXJ83940.1"/>
    <property type="molecule type" value="Genomic_DNA"/>
</dbReference>
<keyword evidence="8" id="KW-1185">Reference proteome</keyword>
<evidence type="ECO:0000259" key="6">
    <source>
        <dbReference type="PROSITE" id="PS50850"/>
    </source>
</evidence>
<feature type="transmembrane region" description="Helical" evidence="5">
    <location>
        <begin position="444"/>
        <end position="468"/>
    </location>
</feature>
<keyword evidence="2 5" id="KW-0812">Transmembrane</keyword>
<feature type="transmembrane region" description="Helical" evidence="5">
    <location>
        <begin position="263"/>
        <end position="287"/>
    </location>
</feature>
<evidence type="ECO:0000313" key="7">
    <source>
        <dbReference type="EMBL" id="EXJ83940.1"/>
    </source>
</evidence>
<feature type="transmembrane region" description="Helical" evidence="5">
    <location>
        <begin position="160"/>
        <end position="179"/>
    </location>
</feature>
<feature type="transmembrane region" description="Helical" evidence="5">
    <location>
        <begin position="43"/>
        <end position="64"/>
    </location>
</feature>
<dbReference type="GeneID" id="19168725"/>
<dbReference type="InterPro" id="IPR011701">
    <property type="entry name" value="MFS"/>
</dbReference>